<name>A0ABR2P824_9ROSI</name>
<reference evidence="1 2" key="1">
    <citation type="journal article" date="2024" name="G3 (Bethesda)">
        <title>Genome assembly of Hibiscus sabdariffa L. provides insights into metabolisms of medicinal natural products.</title>
        <authorList>
            <person name="Kim T."/>
        </authorList>
    </citation>
    <scope>NUCLEOTIDE SEQUENCE [LARGE SCALE GENOMIC DNA]</scope>
    <source>
        <strain evidence="1">TK-2024</strain>
        <tissue evidence="1">Old leaves</tissue>
    </source>
</reference>
<organism evidence="1 2">
    <name type="scientific">Hibiscus sabdariffa</name>
    <name type="common">roselle</name>
    <dbReference type="NCBI Taxonomy" id="183260"/>
    <lineage>
        <taxon>Eukaryota</taxon>
        <taxon>Viridiplantae</taxon>
        <taxon>Streptophyta</taxon>
        <taxon>Embryophyta</taxon>
        <taxon>Tracheophyta</taxon>
        <taxon>Spermatophyta</taxon>
        <taxon>Magnoliopsida</taxon>
        <taxon>eudicotyledons</taxon>
        <taxon>Gunneridae</taxon>
        <taxon>Pentapetalae</taxon>
        <taxon>rosids</taxon>
        <taxon>malvids</taxon>
        <taxon>Malvales</taxon>
        <taxon>Malvaceae</taxon>
        <taxon>Malvoideae</taxon>
        <taxon>Hibiscus</taxon>
    </lineage>
</organism>
<dbReference type="Proteomes" id="UP001396334">
    <property type="component" value="Unassembled WGS sequence"/>
</dbReference>
<comment type="caution">
    <text evidence="1">The sequence shown here is derived from an EMBL/GenBank/DDBJ whole genome shotgun (WGS) entry which is preliminary data.</text>
</comment>
<protein>
    <submittedName>
        <fullName evidence="1">Uncharacterized protein</fullName>
    </submittedName>
</protein>
<sequence length="109" mass="12238">MLRDWRARICLGSREDGVSVEGGAGESVGGCCSGGIYGGKKKGEEEEEEEEEERWLFHGRRKRVSWTEVSLEAEGRDIYKREEGRRTVGEELHSLLLHIGTATSLITTR</sequence>
<gene>
    <name evidence="1" type="ORF">V6N11_047812</name>
</gene>
<dbReference type="EMBL" id="JBBPBN010000077">
    <property type="protein sequence ID" value="KAK8984591.1"/>
    <property type="molecule type" value="Genomic_DNA"/>
</dbReference>
<proteinExistence type="predicted"/>
<evidence type="ECO:0000313" key="2">
    <source>
        <dbReference type="Proteomes" id="UP001396334"/>
    </source>
</evidence>
<keyword evidence="2" id="KW-1185">Reference proteome</keyword>
<evidence type="ECO:0000313" key="1">
    <source>
        <dbReference type="EMBL" id="KAK8984591.1"/>
    </source>
</evidence>
<accession>A0ABR2P824</accession>